<name>A0AAV7QYQ3_PLEWA</name>
<dbReference type="EMBL" id="JANPWB010000010">
    <property type="protein sequence ID" value="KAJ1145641.1"/>
    <property type="molecule type" value="Genomic_DNA"/>
</dbReference>
<comment type="caution">
    <text evidence="2">The sequence shown here is derived from an EMBL/GenBank/DDBJ whole genome shotgun (WGS) entry which is preliminary data.</text>
</comment>
<evidence type="ECO:0000313" key="2">
    <source>
        <dbReference type="EMBL" id="KAJ1145641.1"/>
    </source>
</evidence>
<evidence type="ECO:0000256" key="1">
    <source>
        <dbReference type="SAM" id="Coils"/>
    </source>
</evidence>
<evidence type="ECO:0000313" key="3">
    <source>
        <dbReference type="Proteomes" id="UP001066276"/>
    </source>
</evidence>
<protein>
    <submittedName>
        <fullName evidence="2">Uncharacterized protein</fullName>
    </submittedName>
</protein>
<keyword evidence="3" id="KW-1185">Reference proteome</keyword>
<reference evidence="2" key="1">
    <citation type="journal article" date="2022" name="bioRxiv">
        <title>Sequencing and chromosome-scale assembly of the giantPleurodeles waltlgenome.</title>
        <authorList>
            <person name="Brown T."/>
            <person name="Elewa A."/>
            <person name="Iarovenko S."/>
            <person name="Subramanian E."/>
            <person name="Araus A.J."/>
            <person name="Petzold A."/>
            <person name="Susuki M."/>
            <person name="Suzuki K.-i.T."/>
            <person name="Hayashi T."/>
            <person name="Toyoda A."/>
            <person name="Oliveira C."/>
            <person name="Osipova E."/>
            <person name="Leigh N.D."/>
            <person name="Simon A."/>
            <person name="Yun M.H."/>
        </authorList>
    </citation>
    <scope>NUCLEOTIDE SEQUENCE</scope>
    <source>
        <strain evidence="2">20211129_DDA</strain>
        <tissue evidence="2">Liver</tissue>
    </source>
</reference>
<sequence length="184" mass="21864">MAERRLLWERAAAEPFNETSHGLDANRSSVIRTRTTSNIIKDLEKARISELKKWWEMTLLTKYIENDRVPRGLRTLILPTLGDMDLDLLEEWRTYTAACSLKLMGTLITQAKRRMEEQIKIIENLTKELEGVSNQQEVQQSLEKIEQRIKKEDEIKTRKAHKFYRVKMDYEHSRIYIFACNYDI</sequence>
<feature type="coiled-coil region" evidence="1">
    <location>
        <begin position="108"/>
        <end position="155"/>
    </location>
</feature>
<dbReference type="Proteomes" id="UP001066276">
    <property type="component" value="Chromosome 6"/>
</dbReference>
<organism evidence="2 3">
    <name type="scientific">Pleurodeles waltl</name>
    <name type="common">Iberian ribbed newt</name>
    <dbReference type="NCBI Taxonomy" id="8319"/>
    <lineage>
        <taxon>Eukaryota</taxon>
        <taxon>Metazoa</taxon>
        <taxon>Chordata</taxon>
        <taxon>Craniata</taxon>
        <taxon>Vertebrata</taxon>
        <taxon>Euteleostomi</taxon>
        <taxon>Amphibia</taxon>
        <taxon>Batrachia</taxon>
        <taxon>Caudata</taxon>
        <taxon>Salamandroidea</taxon>
        <taxon>Salamandridae</taxon>
        <taxon>Pleurodelinae</taxon>
        <taxon>Pleurodeles</taxon>
    </lineage>
</organism>
<keyword evidence="1" id="KW-0175">Coiled coil</keyword>
<accession>A0AAV7QYQ3</accession>
<gene>
    <name evidence="2" type="ORF">NDU88_011927</name>
</gene>
<dbReference type="AlphaFoldDB" id="A0AAV7QYQ3"/>
<proteinExistence type="predicted"/>